<keyword evidence="8 20" id="KW-0347">Helicase</keyword>
<dbReference type="GO" id="GO:0046872">
    <property type="term" value="F:metal ion binding"/>
    <property type="evidence" value="ECO:0007669"/>
    <property type="project" value="UniProtKB-KW"/>
</dbReference>
<evidence type="ECO:0000256" key="6">
    <source>
        <dbReference type="ARBA" id="ARBA00022763"/>
    </source>
</evidence>
<evidence type="ECO:0000256" key="2">
    <source>
        <dbReference type="ARBA" id="ARBA00001947"/>
    </source>
</evidence>
<evidence type="ECO:0000313" key="21">
    <source>
        <dbReference type="Proteomes" id="UP000561181"/>
    </source>
</evidence>
<dbReference type="PROSITE" id="PS51192">
    <property type="entry name" value="HELICASE_ATP_BIND_1"/>
    <property type="match status" value="1"/>
</dbReference>
<comment type="cofactor">
    <cofactor evidence="1">
        <name>Mg(2+)</name>
        <dbReference type="ChEBI" id="CHEBI:18420"/>
    </cofactor>
</comment>
<dbReference type="InterPro" id="IPR011545">
    <property type="entry name" value="DEAD/DEAH_box_helicase_dom"/>
</dbReference>
<dbReference type="FunFam" id="3.40.50.300:FF:001389">
    <property type="entry name" value="ATP-dependent DNA helicase RecQ"/>
    <property type="match status" value="1"/>
</dbReference>
<evidence type="ECO:0000259" key="18">
    <source>
        <dbReference type="PROSITE" id="PS51192"/>
    </source>
</evidence>
<dbReference type="Proteomes" id="UP000561181">
    <property type="component" value="Unassembled WGS sequence"/>
</dbReference>
<comment type="similarity">
    <text evidence="3">Belongs to the helicase family. RecQ subfamily.</text>
</comment>
<dbReference type="InterPro" id="IPR018982">
    <property type="entry name" value="RQC_domain"/>
</dbReference>
<gene>
    <name evidence="20" type="primary">recQ</name>
    <name evidence="20" type="ORF">HKD42_10285</name>
</gene>
<evidence type="ECO:0000259" key="17">
    <source>
        <dbReference type="PROSITE" id="PS50967"/>
    </source>
</evidence>
<dbReference type="InterPro" id="IPR036388">
    <property type="entry name" value="WH-like_DNA-bd_sf"/>
</dbReference>
<dbReference type="GO" id="GO:0005524">
    <property type="term" value="F:ATP binding"/>
    <property type="evidence" value="ECO:0007669"/>
    <property type="project" value="UniProtKB-KW"/>
</dbReference>
<dbReference type="GO" id="GO:0006310">
    <property type="term" value="P:DNA recombination"/>
    <property type="evidence" value="ECO:0007669"/>
    <property type="project" value="UniProtKB-UniRule"/>
</dbReference>
<dbReference type="Pfam" id="PF00271">
    <property type="entry name" value="Helicase_C"/>
    <property type="match status" value="1"/>
</dbReference>
<dbReference type="SUPFAM" id="SSF47819">
    <property type="entry name" value="HRDC-like"/>
    <property type="match status" value="1"/>
</dbReference>
<proteinExistence type="inferred from homology"/>
<dbReference type="GO" id="GO:0009432">
    <property type="term" value="P:SOS response"/>
    <property type="evidence" value="ECO:0007669"/>
    <property type="project" value="UniProtKB-UniRule"/>
</dbReference>
<evidence type="ECO:0000256" key="7">
    <source>
        <dbReference type="ARBA" id="ARBA00022801"/>
    </source>
</evidence>
<evidence type="ECO:0000256" key="3">
    <source>
        <dbReference type="ARBA" id="ARBA00005446"/>
    </source>
</evidence>
<keyword evidence="21" id="KW-1185">Reference proteome</keyword>
<dbReference type="GO" id="GO:0043590">
    <property type="term" value="C:bacterial nucleoid"/>
    <property type="evidence" value="ECO:0007669"/>
    <property type="project" value="TreeGrafter"/>
</dbReference>
<dbReference type="InterPro" id="IPR027417">
    <property type="entry name" value="P-loop_NTPase"/>
</dbReference>
<dbReference type="PANTHER" id="PTHR13710">
    <property type="entry name" value="DNA HELICASE RECQ FAMILY MEMBER"/>
    <property type="match status" value="1"/>
</dbReference>
<keyword evidence="11" id="KW-0238">DNA-binding</keyword>
<dbReference type="RefSeq" id="WP_170014043.1">
    <property type="nucleotide sequence ID" value="NZ_JABCRE010000003.1"/>
</dbReference>
<dbReference type="PROSITE" id="PS51194">
    <property type="entry name" value="HELICASE_CTER"/>
    <property type="match status" value="1"/>
</dbReference>
<dbReference type="GO" id="GO:0009378">
    <property type="term" value="F:four-way junction helicase activity"/>
    <property type="evidence" value="ECO:0007669"/>
    <property type="project" value="TreeGrafter"/>
</dbReference>
<dbReference type="InterPro" id="IPR044876">
    <property type="entry name" value="HRDC_dom_sf"/>
</dbReference>
<evidence type="ECO:0000256" key="16">
    <source>
        <dbReference type="NCBIfam" id="TIGR01389"/>
    </source>
</evidence>
<dbReference type="Gene3D" id="1.10.150.80">
    <property type="entry name" value="HRDC domain"/>
    <property type="match status" value="1"/>
</dbReference>
<keyword evidence="4" id="KW-0479">Metal-binding</keyword>
<dbReference type="InterPro" id="IPR014001">
    <property type="entry name" value="Helicase_ATP-bd"/>
</dbReference>
<dbReference type="NCBIfam" id="TIGR00614">
    <property type="entry name" value="recQ_fam"/>
    <property type="match status" value="1"/>
</dbReference>
<evidence type="ECO:0000256" key="11">
    <source>
        <dbReference type="ARBA" id="ARBA00023125"/>
    </source>
</evidence>
<organism evidence="20 21">
    <name type="scientific">Pontixanthobacter rizhaonensis</name>
    <dbReference type="NCBI Taxonomy" id="2730337"/>
    <lineage>
        <taxon>Bacteria</taxon>
        <taxon>Pseudomonadati</taxon>
        <taxon>Pseudomonadota</taxon>
        <taxon>Alphaproteobacteria</taxon>
        <taxon>Sphingomonadales</taxon>
        <taxon>Erythrobacteraceae</taxon>
        <taxon>Pontixanthobacter</taxon>
    </lineage>
</organism>
<dbReference type="InterPro" id="IPR006293">
    <property type="entry name" value="DNA_helicase_ATP-dep_RecQ_bac"/>
</dbReference>
<dbReference type="GO" id="GO:0006260">
    <property type="term" value="P:DNA replication"/>
    <property type="evidence" value="ECO:0007669"/>
    <property type="project" value="InterPro"/>
</dbReference>
<dbReference type="SUPFAM" id="SSF52540">
    <property type="entry name" value="P-loop containing nucleoside triphosphate hydrolases"/>
    <property type="match status" value="2"/>
</dbReference>
<dbReference type="InterPro" id="IPR004589">
    <property type="entry name" value="DNA_helicase_ATP-dep_RecQ"/>
</dbReference>
<feature type="domain" description="HRDC" evidence="17">
    <location>
        <begin position="528"/>
        <end position="601"/>
    </location>
</feature>
<evidence type="ECO:0000256" key="1">
    <source>
        <dbReference type="ARBA" id="ARBA00001946"/>
    </source>
</evidence>
<evidence type="ECO:0000256" key="9">
    <source>
        <dbReference type="ARBA" id="ARBA00022833"/>
    </source>
</evidence>
<dbReference type="Gene3D" id="1.10.10.10">
    <property type="entry name" value="Winged helix-like DNA-binding domain superfamily/Winged helix DNA-binding domain"/>
    <property type="match status" value="1"/>
</dbReference>
<dbReference type="GO" id="GO:0016787">
    <property type="term" value="F:hydrolase activity"/>
    <property type="evidence" value="ECO:0007669"/>
    <property type="project" value="UniProtKB-KW"/>
</dbReference>
<dbReference type="GO" id="GO:0043138">
    <property type="term" value="F:3'-5' DNA helicase activity"/>
    <property type="evidence" value="ECO:0007669"/>
    <property type="project" value="UniProtKB-EC"/>
</dbReference>
<dbReference type="InterPro" id="IPR032284">
    <property type="entry name" value="RecQ_Zn-bd"/>
</dbReference>
<dbReference type="EC" id="5.6.2.4" evidence="16"/>
<dbReference type="NCBIfam" id="TIGR01389">
    <property type="entry name" value="recQ"/>
    <property type="match status" value="1"/>
</dbReference>
<dbReference type="SMART" id="SM00490">
    <property type="entry name" value="HELICc"/>
    <property type="match status" value="1"/>
</dbReference>
<comment type="caution">
    <text evidence="20">The sequence shown here is derived from an EMBL/GenBank/DDBJ whole genome shotgun (WGS) entry which is preliminary data.</text>
</comment>
<dbReference type="SMART" id="SM00341">
    <property type="entry name" value="HRDC"/>
    <property type="match status" value="1"/>
</dbReference>
<keyword evidence="9" id="KW-0862">Zinc</keyword>
<sequence length="601" mass="65839">MAADSELAETDFPALDRARSTLRDVFGFDRFRGRQTDVLRRILDGQSTLAVMPTGAGKSLTYQLPAIMLEGTCVVISPLIALMHDQLRSAQANGIRAATLTSADADWRETMDAFRAGQLDLLYVAPERASQPQFADFLTASPVALFAIDEAHCVSEWGHDFRPDYRQMQHLMDQFPDVPRLALTATADERTRRDILGQLGIPKEGLVLAGFDRPNIQYTIHHRDNPVRQVTAIMEEISGPGIVYAPTRRKVEDLAEKLAAATGRTVLPYHAGLPVEERAANQAAFVASEDIVIVATIAFGMGIDKPDVRFVAHAGIPKSIEAYYQETGRAGRDGDPAKAMLFWGAGDFAQARQRLSELPEERRNDERARLDMLAALVETPKCRRAVLLRHFGESPPDGCGNCDNCLNPPDVTNVTETARKLLSAVYRTGQSFGFGHLQKVLTGSRDDRIAQKGHDSLSVYGIVEPEEAQLLQPLSRAMQARGALVATEHGGLALAGDAKAILKGQQEVEIVIPPKRSRRSGRGGSTANPVGNPLFEALREKRRELAASLGVPPYVIFHDATLREFTLQRPANLTDMSSITGVGKKKLDAYGDDFLAVIRQF</sequence>
<evidence type="ECO:0000256" key="8">
    <source>
        <dbReference type="ARBA" id="ARBA00022806"/>
    </source>
</evidence>
<evidence type="ECO:0000313" key="20">
    <source>
        <dbReference type="EMBL" id="NMW32449.1"/>
    </source>
</evidence>
<dbReference type="EMBL" id="JABCRE010000003">
    <property type="protein sequence ID" value="NMW32449.1"/>
    <property type="molecule type" value="Genomic_DNA"/>
</dbReference>
<evidence type="ECO:0000256" key="5">
    <source>
        <dbReference type="ARBA" id="ARBA00022741"/>
    </source>
</evidence>
<keyword evidence="13" id="KW-0234">DNA repair</keyword>
<keyword evidence="12" id="KW-0233">DNA recombination</keyword>
<evidence type="ECO:0000256" key="14">
    <source>
        <dbReference type="ARBA" id="ARBA00023235"/>
    </source>
</evidence>
<dbReference type="Pfam" id="PF16124">
    <property type="entry name" value="RecQ_Zn_bind"/>
    <property type="match status" value="1"/>
</dbReference>
<feature type="domain" description="Helicase ATP-binding" evidence="18">
    <location>
        <begin position="39"/>
        <end position="205"/>
    </location>
</feature>
<reference evidence="20 21" key="1">
    <citation type="submission" date="2020-04" db="EMBL/GenBank/DDBJ databases">
        <authorList>
            <person name="Liu A."/>
        </authorList>
    </citation>
    <scope>NUCLEOTIDE SEQUENCE [LARGE SCALE GENOMIC DNA]</scope>
    <source>
        <strain evidence="20 21">RZ02</strain>
    </source>
</reference>
<dbReference type="Pfam" id="PF00270">
    <property type="entry name" value="DEAD"/>
    <property type="match status" value="1"/>
</dbReference>
<evidence type="ECO:0000256" key="4">
    <source>
        <dbReference type="ARBA" id="ARBA00022723"/>
    </source>
</evidence>
<name>A0A848QNJ1_9SPHN</name>
<feature type="domain" description="Helicase C-terminal" evidence="19">
    <location>
        <begin position="229"/>
        <end position="378"/>
    </location>
</feature>
<evidence type="ECO:0000259" key="19">
    <source>
        <dbReference type="PROSITE" id="PS51194"/>
    </source>
</evidence>
<dbReference type="Pfam" id="PF09382">
    <property type="entry name" value="RQC"/>
    <property type="match status" value="1"/>
</dbReference>
<accession>A0A848QNJ1</accession>
<protein>
    <recommendedName>
        <fullName evidence="16">DNA helicase RecQ</fullName>
        <ecNumber evidence="16">5.6.2.4</ecNumber>
    </recommendedName>
</protein>
<comment type="cofactor">
    <cofactor evidence="2">
        <name>Zn(2+)</name>
        <dbReference type="ChEBI" id="CHEBI:29105"/>
    </cofactor>
</comment>
<dbReference type="CDD" id="cd17920">
    <property type="entry name" value="DEXHc_RecQ"/>
    <property type="match status" value="1"/>
</dbReference>
<dbReference type="SMART" id="SM00956">
    <property type="entry name" value="RQC"/>
    <property type="match status" value="1"/>
</dbReference>
<keyword evidence="14" id="KW-0413">Isomerase</keyword>
<dbReference type="Gene3D" id="3.40.50.300">
    <property type="entry name" value="P-loop containing nucleotide triphosphate hydrolases"/>
    <property type="match status" value="2"/>
</dbReference>
<dbReference type="GO" id="GO:0006281">
    <property type="term" value="P:DNA repair"/>
    <property type="evidence" value="ECO:0007669"/>
    <property type="project" value="UniProtKB-KW"/>
</dbReference>
<keyword evidence="5" id="KW-0547">Nucleotide-binding</keyword>
<dbReference type="GO" id="GO:0005737">
    <property type="term" value="C:cytoplasm"/>
    <property type="evidence" value="ECO:0007669"/>
    <property type="project" value="TreeGrafter"/>
</dbReference>
<keyword evidence="7 20" id="KW-0378">Hydrolase</keyword>
<dbReference type="SMART" id="SM00487">
    <property type="entry name" value="DEXDc"/>
    <property type="match status" value="1"/>
</dbReference>
<evidence type="ECO:0000256" key="15">
    <source>
        <dbReference type="ARBA" id="ARBA00034617"/>
    </source>
</evidence>
<dbReference type="GO" id="GO:0003677">
    <property type="term" value="F:DNA binding"/>
    <property type="evidence" value="ECO:0007669"/>
    <property type="project" value="UniProtKB-KW"/>
</dbReference>
<evidence type="ECO:0000256" key="13">
    <source>
        <dbReference type="ARBA" id="ARBA00023204"/>
    </source>
</evidence>
<evidence type="ECO:0000256" key="10">
    <source>
        <dbReference type="ARBA" id="ARBA00022840"/>
    </source>
</evidence>
<dbReference type="GO" id="GO:0030894">
    <property type="term" value="C:replisome"/>
    <property type="evidence" value="ECO:0007669"/>
    <property type="project" value="TreeGrafter"/>
</dbReference>
<dbReference type="InterPro" id="IPR010997">
    <property type="entry name" value="HRDC-like_sf"/>
</dbReference>
<keyword evidence="10" id="KW-0067">ATP-binding</keyword>
<keyword evidence="6" id="KW-0227">DNA damage</keyword>
<dbReference type="Pfam" id="PF00570">
    <property type="entry name" value="HRDC"/>
    <property type="match status" value="1"/>
</dbReference>
<dbReference type="PROSITE" id="PS50967">
    <property type="entry name" value="HRDC"/>
    <property type="match status" value="1"/>
</dbReference>
<evidence type="ECO:0000256" key="12">
    <source>
        <dbReference type="ARBA" id="ARBA00023172"/>
    </source>
</evidence>
<dbReference type="InterPro" id="IPR001650">
    <property type="entry name" value="Helicase_C-like"/>
</dbReference>
<dbReference type="InterPro" id="IPR002121">
    <property type="entry name" value="HRDC_dom"/>
</dbReference>
<dbReference type="AlphaFoldDB" id="A0A848QNJ1"/>
<comment type="catalytic activity">
    <reaction evidence="15">
        <text>Couples ATP hydrolysis with the unwinding of duplex DNA by translocating in the 3'-5' direction.</text>
        <dbReference type="EC" id="5.6.2.4"/>
    </reaction>
</comment>
<dbReference type="PANTHER" id="PTHR13710:SF105">
    <property type="entry name" value="ATP-DEPENDENT DNA HELICASE Q1"/>
    <property type="match status" value="1"/>
</dbReference>